<keyword evidence="3" id="KW-1185">Reference proteome</keyword>
<dbReference type="OrthoDB" id="8190180at2759"/>
<organism evidence="2 3">
    <name type="scientific">Brenthis ino</name>
    <name type="common">lesser marbled fritillary</name>
    <dbReference type="NCBI Taxonomy" id="405034"/>
    <lineage>
        <taxon>Eukaryota</taxon>
        <taxon>Metazoa</taxon>
        <taxon>Ecdysozoa</taxon>
        <taxon>Arthropoda</taxon>
        <taxon>Hexapoda</taxon>
        <taxon>Insecta</taxon>
        <taxon>Pterygota</taxon>
        <taxon>Neoptera</taxon>
        <taxon>Endopterygota</taxon>
        <taxon>Lepidoptera</taxon>
        <taxon>Glossata</taxon>
        <taxon>Ditrysia</taxon>
        <taxon>Papilionoidea</taxon>
        <taxon>Nymphalidae</taxon>
        <taxon>Heliconiinae</taxon>
        <taxon>Argynnini</taxon>
        <taxon>Brenthis</taxon>
    </lineage>
</organism>
<keyword evidence="1" id="KW-1133">Transmembrane helix</keyword>
<dbReference type="Proteomes" id="UP000838878">
    <property type="component" value="Chromosome 11"/>
</dbReference>
<dbReference type="EMBL" id="OV170231">
    <property type="protein sequence ID" value="CAH0716865.1"/>
    <property type="molecule type" value="Genomic_DNA"/>
</dbReference>
<sequence>MSKTPNNQKHKLFGFATGLDIVIGYSMKSVPDPGAVSVCSATRYKNSSLTKMFGILSRLSLALALVAILFSLIDLSEANYKNAPMNGIMFGKRGPSDYESRGKTFTVLCEIATEACQAWFPSQEKK</sequence>
<dbReference type="AlphaFoldDB" id="A0A8J9Y861"/>
<feature type="non-terminal residue" evidence="2">
    <location>
        <position position="126"/>
    </location>
</feature>
<evidence type="ECO:0000313" key="3">
    <source>
        <dbReference type="Proteomes" id="UP000838878"/>
    </source>
</evidence>
<protein>
    <submittedName>
        <fullName evidence="2">Uncharacterized protein</fullName>
    </submittedName>
</protein>
<keyword evidence="1" id="KW-0472">Membrane</keyword>
<accession>A0A8J9Y861</accession>
<name>A0A8J9Y861_9NEOP</name>
<reference evidence="2" key="1">
    <citation type="submission" date="2021-12" db="EMBL/GenBank/DDBJ databases">
        <authorList>
            <person name="Martin H S."/>
        </authorList>
    </citation>
    <scope>NUCLEOTIDE SEQUENCE</scope>
</reference>
<evidence type="ECO:0000256" key="1">
    <source>
        <dbReference type="SAM" id="Phobius"/>
    </source>
</evidence>
<feature type="transmembrane region" description="Helical" evidence="1">
    <location>
        <begin position="53"/>
        <end position="73"/>
    </location>
</feature>
<evidence type="ECO:0000313" key="2">
    <source>
        <dbReference type="EMBL" id="CAH0716865.1"/>
    </source>
</evidence>
<proteinExistence type="predicted"/>
<gene>
    <name evidence="2" type="ORF">BINO364_LOCUS3543</name>
</gene>
<keyword evidence="1" id="KW-0812">Transmembrane</keyword>